<name>A0A9W6DJH8_9EURO</name>
<comment type="caution">
    <text evidence="2">The sequence shown here is derived from an EMBL/GenBank/DDBJ whole genome shotgun (WGS) entry which is preliminary data.</text>
</comment>
<sequence length="414" mass="45971">MAQMQAQPSSSSPKGSPQQSSPPSPSECLTHADGAPNPVSIPEIGDNVSDDVPNTEHSAAILPEEESAHEVQALERLFNGSGQRWAVDLQKVAEVVERLDWKVLQWVMEWVKEDVGMVPDEHMNSIISALEGWCVQDDWTVLQGLLPPRRSLADHFAEALIHKAIMENVLSNSFQYLDGKTGPTDQGEDDCFASKLQYLYERFFKTNPNFATLWKEQTHRLANSTGRSEAPGDLSFGRENAKRLQACAPSLADEVLASEPVSLLLKEPLGPDEAPTRRQQLIQIFEASLEIMEVCETRVGGHFKMKQLSQLGSSYESGSSYMLFHPTNGYRVDEMDFQGRKILLIARPTIMYTDSEPGEPSSLYNSVTTIIYKASVVLDKGDGATESAEGKKRISKRPTFFEEGDVLVNTSEEY</sequence>
<feature type="compositionally biased region" description="Low complexity" evidence="1">
    <location>
        <begin position="1"/>
        <end position="19"/>
    </location>
</feature>
<reference evidence="2" key="1">
    <citation type="submission" date="2022-07" db="EMBL/GenBank/DDBJ databases">
        <title>Taxonomy of Aspergillus series Nigri: significant species reduction supported by multi-species coalescent approaches.</title>
        <authorList>
            <person name="Bian C."/>
            <person name="Kusuya Y."/>
            <person name="Sklenar F."/>
            <person name="D'hooge E."/>
            <person name="Yaguchi T."/>
            <person name="Takahashi H."/>
            <person name="Hubka V."/>
        </authorList>
    </citation>
    <scope>NUCLEOTIDE SEQUENCE</scope>
    <source>
        <strain evidence="2">CBS 733.88</strain>
    </source>
</reference>
<accession>A0A9W6DJH8</accession>
<dbReference type="EMBL" id="BROQ01000007">
    <property type="protein sequence ID" value="GKZ17735.1"/>
    <property type="molecule type" value="Genomic_DNA"/>
</dbReference>
<evidence type="ECO:0000313" key="3">
    <source>
        <dbReference type="Proteomes" id="UP001143548"/>
    </source>
</evidence>
<evidence type="ECO:0000313" key="2">
    <source>
        <dbReference type="EMBL" id="GKZ17735.1"/>
    </source>
</evidence>
<proteinExistence type="predicted"/>
<dbReference type="AlphaFoldDB" id="A0A9W6DJH8"/>
<feature type="region of interest" description="Disordered" evidence="1">
    <location>
        <begin position="1"/>
        <end position="54"/>
    </location>
</feature>
<organism evidence="2 3">
    <name type="scientific">Aspergillus brasiliensis</name>
    <dbReference type="NCBI Taxonomy" id="319629"/>
    <lineage>
        <taxon>Eukaryota</taxon>
        <taxon>Fungi</taxon>
        <taxon>Dikarya</taxon>
        <taxon>Ascomycota</taxon>
        <taxon>Pezizomycotina</taxon>
        <taxon>Eurotiomycetes</taxon>
        <taxon>Eurotiomycetidae</taxon>
        <taxon>Eurotiales</taxon>
        <taxon>Aspergillaceae</taxon>
        <taxon>Aspergillus</taxon>
        <taxon>Aspergillus subgen. Circumdati</taxon>
    </lineage>
</organism>
<protein>
    <submittedName>
        <fullName evidence="2">Uncharacterized protein</fullName>
    </submittedName>
</protein>
<gene>
    <name evidence="2" type="ORF">AbraCBS73388_010054</name>
</gene>
<dbReference type="Proteomes" id="UP001143548">
    <property type="component" value="Unassembled WGS sequence"/>
</dbReference>
<evidence type="ECO:0000256" key="1">
    <source>
        <dbReference type="SAM" id="MobiDB-lite"/>
    </source>
</evidence>